<sequence>MIVYQIDVKTTFLNGVQWEEVYVSQSKGFVDQDHSNYLYRLKKGLYGLKHASLFDDIIFAFTNLEFYEIFAKEMSSKFKMSMMEKMSFFLELQISQNPRGIFINQSTYALEMIKKYGMESSDPVDTPMVKRTKLDEDPQRIPVDPTRYRSMARSLMYLTSSRSDLGQVENGMVELYFVKTEYQLADIFTKALRRERFEFLLNRLGMQSMTPETLKRLAGSEKE</sequence>
<evidence type="ECO:0000259" key="1">
    <source>
        <dbReference type="Pfam" id="PF07727"/>
    </source>
</evidence>
<dbReference type="Proteomes" id="UP001151760">
    <property type="component" value="Unassembled WGS sequence"/>
</dbReference>
<name>A0ABQ5IH53_9ASTR</name>
<protein>
    <submittedName>
        <fullName evidence="2">Retrovirus-related pol polyprotein from transposon TNT 1-94</fullName>
    </submittedName>
</protein>
<organism evidence="2 3">
    <name type="scientific">Tanacetum coccineum</name>
    <dbReference type="NCBI Taxonomy" id="301880"/>
    <lineage>
        <taxon>Eukaryota</taxon>
        <taxon>Viridiplantae</taxon>
        <taxon>Streptophyta</taxon>
        <taxon>Embryophyta</taxon>
        <taxon>Tracheophyta</taxon>
        <taxon>Spermatophyta</taxon>
        <taxon>Magnoliopsida</taxon>
        <taxon>eudicotyledons</taxon>
        <taxon>Gunneridae</taxon>
        <taxon>Pentapetalae</taxon>
        <taxon>asterids</taxon>
        <taxon>campanulids</taxon>
        <taxon>Asterales</taxon>
        <taxon>Asteraceae</taxon>
        <taxon>Asteroideae</taxon>
        <taxon>Anthemideae</taxon>
        <taxon>Anthemidinae</taxon>
        <taxon>Tanacetum</taxon>
    </lineage>
</organism>
<evidence type="ECO:0000313" key="3">
    <source>
        <dbReference type="Proteomes" id="UP001151760"/>
    </source>
</evidence>
<keyword evidence="3" id="KW-1185">Reference proteome</keyword>
<comment type="caution">
    <text evidence="2">The sequence shown here is derived from an EMBL/GenBank/DDBJ whole genome shotgun (WGS) entry which is preliminary data.</text>
</comment>
<accession>A0ABQ5IH53</accession>
<evidence type="ECO:0000313" key="2">
    <source>
        <dbReference type="EMBL" id="GJT99504.1"/>
    </source>
</evidence>
<reference evidence="2" key="1">
    <citation type="journal article" date="2022" name="Int. J. Mol. Sci.">
        <title>Draft Genome of Tanacetum Coccineum: Genomic Comparison of Closely Related Tanacetum-Family Plants.</title>
        <authorList>
            <person name="Yamashiro T."/>
            <person name="Shiraishi A."/>
            <person name="Nakayama K."/>
            <person name="Satake H."/>
        </authorList>
    </citation>
    <scope>NUCLEOTIDE SEQUENCE</scope>
</reference>
<gene>
    <name evidence="2" type="ORF">Tco_1109843</name>
</gene>
<reference evidence="2" key="2">
    <citation type="submission" date="2022-01" db="EMBL/GenBank/DDBJ databases">
        <authorList>
            <person name="Yamashiro T."/>
            <person name="Shiraishi A."/>
            <person name="Satake H."/>
            <person name="Nakayama K."/>
        </authorList>
    </citation>
    <scope>NUCLEOTIDE SEQUENCE</scope>
</reference>
<dbReference type="Pfam" id="PF07727">
    <property type="entry name" value="RVT_2"/>
    <property type="match status" value="2"/>
</dbReference>
<feature type="domain" description="Reverse transcriptase Ty1/copia-type" evidence="1">
    <location>
        <begin position="2"/>
        <end position="52"/>
    </location>
</feature>
<dbReference type="EMBL" id="BQNB010020777">
    <property type="protein sequence ID" value="GJT99504.1"/>
    <property type="molecule type" value="Genomic_DNA"/>
</dbReference>
<dbReference type="InterPro" id="IPR013103">
    <property type="entry name" value="RVT_2"/>
</dbReference>
<proteinExistence type="predicted"/>
<feature type="domain" description="Reverse transcriptase Ty1/copia-type" evidence="1">
    <location>
        <begin position="55"/>
        <end position="130"/>
    </location>
</feature>